<proteinExistence type="predicted"/>
<dbReference type="EMBL" id="BTGU01000024">
    <property type="protein sequence ID" value="GMN46979.1"/>
    <property type="molecule type" value="Genomic_DNA"/>
</dbReference>
<evidence type="ECO:0000313" key="2">
    <source>
        <dbReference type="Proteomes" id="UP001187192"/>
    </source>
</evidence>
<evidence type="ECO:0000313" key="1">
    <source>
        <dbReference type="EMBL" id="GMN46979.1"/>
    </source>
</evidence>
<reference evidence="1" key="1">
    <citation type="submission" date="2023-07" db="EMBL/GenBank/DDBJ databases">
        <title>draft genome sequence of fig (Ficus carica).</title>
        <authorList>
            <person name="Takahashi T."/>
            <person name="Nishimura K."/>
        </authorList>
    </citation>
    <scope>NUCLEOTIDE SEQUENCE</scope>
</reference>
<keyword evidence="2" id="KW-1185">Reference proteome</keyword>
<organism evidence="1 2">
    <name type="scientific">Ficus carica</name>
    <name type="common">Common fig</name>
    <dbReference type="NCBI Taxonomy" id="3494"/>
    <lineage>
        <taxon>Eukaryota</taxon>
        <taxon>Viridiplantae</taxon>
        <taxon>Streptophyta</taxon>
        <taxon>Embryophyta</taxon>
        <taxon>Tracheophyta</taxon>
        <taxon>Spermatophyta</taxon>
        <taxon>Magnoliopsida</taxon>
        <taxon>eudicotyledons</taxon>
        <taxon>Gunneridae</taxon>
        <taxon>Pentapetalae</taxon>
        <taxon>rosids</taxon>
        <taxon>fabids</taxon>
        <taxon>Rosales</taxon>
        <taxon>Moraceae</taxon>
        <taxon>Ficeae</taxon>
        <taxon>Ficus</taxon>
    </lineage>
</organism>
<dbReference type="AlphaFoldDB" id="A0AA87ZZU6"/>
<dbReference type="Proteomes" id="UP001187192">
    <property type="component" value="Unassembled WGS sequence"/>
</dbReference>
<accession>A0AA87ZZU6</accession>
<protein>
    <submittedName>
        <fullName evidence="1">Uncharacterized protein</fullName>
    </submittedName>
</protein>
<comment type="caution">
    <text evidence="1">The sequence shown here is derived from an EMBL/GenBank/DDBJ whole genome shotgun (WGS) entry which is preliminary data.</text>
</comment>
<gene>
    <name evidence="1" type="ORF">TIFTF001_016158</name>
</gene>
<name>A0AA87ZZU6_FICCA</name>
<sequence>MTAMMLRRWILPRRWTISVTTTMTYEIRDCNQAPVTELWQTLELARSTSISSNVGVVWL</sequence>